<organism evidence="7 8">
    <name type="scientific">Rhynocoris fuscipes</name>
    <dbReference type="NCBI Taxonomy" id="488301"/>
    <lineage>
        <taxon>Eukaryota</taxon>
        <taxon>Metazoa</taxon>
        <taxon>Ecdysozoa</taxon>
        <taxon>Arthropoda</taxon>
        <taxon>Hexapoda</taxon>
        <taxon>Insecta</taxon>
        <taxon>Pterygota</taxon>
        <taxon>Neoptera</taxon>
        <taxon>Paraneoptera</taxon>
        <taxon>Hemiptera</taxon>
        <taxon>Heteroptera</taxon>
        <taxon>Panheteroptera</taxon>
        <taxon>Cimicomorpha</taxon>
        <taxon>Reduviidae</taxon>
        <taxon>Harpactorinae</taxon>
        <taxon>Harpactorini</taxon>
        <taxon>Rhynocoris</taxon>
    </lineage>
</organism>
<keyword evidence="5" id="KW-1133">Transmembrane helix</keyword>
<evidence type="ECO:0000256" key="2">
    <source>
        <dbReference type="ARBA" id="ARBA00009063"/>
    </source>
</evidence>
<dbReference type="Gene3D" id="1.20.58.70">
    <property type="match status" value="1"/>
</dbReference>
<keyword evidence="5" id="KW-0472">Membrane</keyword>
<evidence type="ECO:0000256" key="4">
    <source>
        <dbReference type="RuleBase" id="RU003858"/>
    </source>
</evidence>
<dbReference type="Proteomes" id="UP001461498">
    <property type="component" value="Unassembled WGS sequence"/>
</dbReference>
<dbReference type="GO" id="GO:0048278">
    <property type="term" value="P:vesicle docking"/>
    <property type="evidence" value="ECO:0007669"/>
    <property type="project" value="TreeGrafter"/>
</dbReference>
<dbReference type="InterPro" id="IPR045242">
    <property type="entry name" value="Syntaxin"/>
</dbReference>
<evidence type="ECO:0000256" key="5">
    <source>
        <dbReference type="SAM" id="Phobius"/>
    </source>
</evidence>
<evidence type="ECO:0000256" key="1">
    <source>
        <dbReference type="ARBA" id="ARBA00004211"/>
    </source>
</evidence>
<dbReference type="GO" id="GO:0012505">
    <property type="term" value="C:endomembrane system"/>
    <property type="evidence" value="ECO:0007669"/>
    <property type="project" value="TreeGrafter"/>
</dbReference>
<dbReference type="GO" id="GO:0005484">
    <property type="term" value="F:SNAP receptor activity"/>
    <property type="evidence" value="ECO:0007669"/>
    <property type="project" value="InterPro"/>
</dbReference>
<dbReference type="GO" id="GO:0000149">
    <property type="term" value="F:SNARE binding"/>
    <property type="evidence" value="ECO:0007669"/>
    <property type="project" value="TreeGrafter"/>
</dbReference>
<dbReference type="InterPro" id="IPR006012">
    <property type="entry name" value="Syntaxin/epimorphin_CS"/>
</dbReference>
<dbReference type="GO" id="GO:0006906">
    <property type="term" value="P:vesicle fusion"/>
    <property type="evidence" value="ECO:0007669"/>
    <property type="project" value="TreeGrafter"/>
</dbReference>
<dbReference type="AlphaFoldDB" id="A0AAW1DD29"/>
<dbReference type="InterPro" id="IPR006011">
    <property type="entry name" value="Syntaxin_N"/>
</dbReference>
<evidence type="ECO:0000256" key="3">
    <source>
        <dbReference type="ARBA" id="ARBA00022775"/>
    </source>
</evidence>
<dbReference type="InterPro" id="IPR000727">
    <property type="entry name" value="T_SNARE_dom"/>
</dbReference>
<dbReference type="EMBL" id="JAPXFL010000003">
    <property type="protein sequence ID" value="KAK9508402.1"/>
    <property type="molecule type" value="Genomic_DNA"/>
</dbReference>
<keyword evidence="3" id="KW-0532">Neurotransmitter transport</keyword>
<dbReference type="PROSITE" id="PS50192">
    <property type="entry name" value="T_SNARE"/>
    <property type="match status" value="1"/>
</dbReference>
<comment type="caution">
    <text evidence="7">The sequence shown here is derived from an EMBL/GenBank/DDBJ whole genome shotgun (WGS) entry which is preliminary data.</text>
</comment>
<reference evidence="7 8" key="1">
    <citation type="submission" date="2022-12" db="EMBL/GenBank/DDBJ databases">
        <title>Chromosome-level genome assembly of true bugs.</title>
        <authorList>
            <person name="Ma L."/>
            <person name="Li H."/>
        </authorList>
    </citation>
    <scope>NUCLEOTIDE SEQUENCE [LARGE SCALE GENOMIC DNA]</scope>
    <source>
        <strain evidence="7">Lab_2022b</strain>
    </source>
</reference>
<dbReference type="SMART" id="SM00503">
    <property type="entry name" value="SynN"/>
    <property type="match status" value="1"/>
</dbReference>
<keyword evidence="8" id="KW-1185">Reference proteome</keyword>
<dbReference type="GO" id="GO:0006836">
    <property type="term" value="P:neurotransmitter transport"/>
    <property type="evidence" value="ECO:0007669"/>
    <property type="project" value="UniProtKB-KW"/>
</dbReference>
<gene>
    <name evidence="7" type="ORF">O3M35_005971</name>
</gene>
<dbReference type="PROSITE" id="PS00914">
    <property type="entry name" value="SYNTAXIN"/>
    <property type="match status" value="1"/>
</dbReference>
<name>A0AAW1DD29_9HEMI</name>
<dbReference type="InterPro" id="IPR010989">
    <property type="entry name" value="SNARE"/>
</dbReference>
<dbReference type="Gene3D" id="1.20.5.110">
    <property type="match status" value="1"/>
</dbReference>
<feature type="domain" description="T-SNARE coiled-coil homology" evidence="6">
    <location>
        <begin position="185"/>
        <end position="247"/>
    </location>
</feature>
<dbReference type="SMART" id="SM00397">
    <property type="entry name" value="t_SNARE"/>
    <property type="match status" value="1"/>
</dbReference>
<feature type="transmembrane region" description="Helical" evidence="5">
    <location>
        <begin position="260"/>
        <end position="280"/>
    </location>
</feature>
<dbReference type="PANTHER" id="PTHR19957">
    <property type="entry name" value="SYNTAXIN"/>
    <property type="match status" value="1"/>
</dbReference>
<evidence type="ECO:0000313" key="8">
    <source>
        <dbReference type="Proteomes" id="UP001461498"/>
    </source>
</evidence>
<dbReference type="CDD" id="cd15847">
    <property type="entry name" value="SNARE_syntaxin7_like"/>
    <property type="match status" value="1"/>
</dbReference>
<accession>A0AAW1DD29</accession>
<keyword evidence="5" id="KW-0812">Transmembrane</keyword>
<dbReference type="SUPFAM" id="SSF47661">
    <property type="entry name" value="t-snare proteins"/>
    <property type="match status" value="1"/>
</dbReference>
<dbReference type="Pfam" id="PF14523">
    <property type="entry name" value="Syntaxin_2"/>
    <property type="match status" value="1"/>
</dbReference>
<comment type="subcellular location">
    <subcellularLocation>
        <location evidence="1">Membrane</location>
        <topology evidence="1">Single-pass type IV membrane protein</topology>
    </subcellularLocation>
</comment>
<evidence type="ECO:0000259" key="6">
    <source>
        <dbReference type="PROSITE" id="PS50192"/>
    </source>
</evidence>
<dbReference type="Pfam" id="PF05739">
    <property type="entry name" value="SNARE"/>
    <property type="match status" value="1"/>
</dbReference>
<dbReference type="GO" id="GO:0006886">
    <property type="term" value="P:intracellular protein transport"/>
    <property type="evidence" value="ECO:0007669"/>
    <property type="project" value="InterPro"/>
</dbReference>
<dbReference type="GO" id="GO:0031201">
    <property type="term" value="C:SNARE complex"/>
    <property type="evidence" value="ECO:0007669"/>
    <property type="project" value="TreeGrafter"/>
</dbReference>
<keyword evidence="3" id="KW-0813">Transport</keyword>
<sequence length="282" mass="31592">MSSSLGGANQKNYGSTNERVPNVSFSGVQFSPTELFDLSENVTANIYSINSYSKKFEQALKTIGGQKDSLAYREDMQSNLHTANKIVNQTTKDLYKLSSIVKKGDKRQKLQVEKLTNTFKEAVQMYSKVQKQLVEKMTQNMVPSEVARRDDEEAAFRLSEGATGVNDELASAVLRQETKALEFEQGLLLEREQRIKDIESCVIDINQIMKELASMVFKQAEDINSIENAIEDIQANVESGNEQLEKAASYQNKRRRTTCILFGCSVLVGIILAIIIAVSLRK</sequence>
<protein>
    <recommendedName>
        <fullName evidence="6">t-SNARE coiled-coil homology domain-containing protein</fullName>
    </recommendedName>
</protein>
<comment type="similarity">
    <text evidence="2 4">Belongs to the syntaxin family.</text>
</comment>
<proteinExistence type="inferred from homology"/>
<dbReference type="PANTHER" id="PTHR19957:SF38">
    <property type="entry name" value="LD27581P"/>
    <property type="match status" value="1"/>
</dbReference>
<evidence type="ECO:0000313" key="7">
    <source>
        <dbReference type="EMBL" id="KAK9508402.1"/>
    </source>
</evidence>